<evidence type="ECO:0000313" key="4">
    <source>
        <dbReference type="Proteomes" id="UP001160148"/>
    </source>
</evidence>
<protein>
    <recommendedName>
        <fullName evidence="2">Immunoglobulin domain-containing protein</fullName>
    </recommendedName>
</protein>
<accession>A0AAV0XE35</accession>
<evidence type="ECO:0000313" key="3">
    <source>
        <dbReference type="EMBL" id="CAI6366610.1"/>
    </source>
</evidence>
<dbReference type="PANTHER" id="PTHR33395">
    <property type="entry name" value="TRANSCRIPTASE, PUTATIVE-RELATED-RELATED"/>
    <property type="match status" value="1"/>
</dbReference>
<gene>
    <name evidence="3" type="ORF">MEUPH1_LOCUS21177</name>
</gene>
<sequence>MSNTSTHLVDSFSYYNFYQLNQVPNARGCLLDLVFSSFDTPTVQLANTPIVSPDSYHPPLFVSFPFPTPITAQDTRTYRDFKSADYKSMLRYLGSFDWENTFSLYSVDDSAVVFNDALLSSINKFVPIKVFSPSKFPKWTSTILKHLIITKKKAHAVYKRTKSISDYLVFSEYRAKCKRQSKVDYSAHIRHTEEALSSSPSKFWKFVNNLKQKPPIPSSLHLGNIVSNTPTESANLFSTHFSSTFNSSAFQLSPFTGSSDYLSYELPSDITFSVDDVFSALKSLKNTYSNGPDDISAQCLYNCRFSIAYPIYLLFRRSLDLVKTRVVCVFTAKQWPKSSTIRVPVGTAVNVTCGPPKAFYCRMSGPSGEVSRHKGQCWVHVKSVGSHHLDVWTCWSVTAESAAEVQYTLRLHAYREGAVTDVGCDETPSEVRVFCNVRNGTATPDGGDGHFRSKYCRLTLPRDAKILSLAYGRGTTRYSYYGATYNDCGVSFAKPLRGSEIGRWKCMNAMSDDRVYGGFVVVVPPNNTKGIPPLTVTTGRSVMVPKGNTFHVECSVHSEIEYCWLRHPNGTAIPVTVPDSTAAGDPKRVGTRYRYTGEGLSFGQCHVAIGDASTLDTGPWLCALGLRDDRREMYGTMDVTVSESVIAARQEELYATEGTQVTLGCDTVEKQPIAYCRFLTPRLLGFAVDEKSNAQPPPRYAYSGQGLTAGHCGLSVDRVDDSDYGNWTCAVKILDSSGSEEVSTTVLLRKPEGFTMIQIIGIVLCGTMISIMSLFFANHLITNPSAKTTKKIEKLEMQLEAGEQGASRRVGARRAQNSTRVIRTQPGRSKHGSIPRRI</sequence>
<keyword evidence="1" id="KW-0812">Transmembrane</keyword>
<comment type="caution">
    <text evidence="3">The sequence shown here is derived from an EMBL/GenBank/DDBJ whole genome shotgun (WGS) entry which is preliminary data.</text>
</comment>
<dbReference type="Proteomes" id="UP001160148">
    <property type="component" value="Unassembled WGS sequence"/>
</dbReference>
<feature type="domain" description="Immunoglobulin" evidence="2">
    <location>
        <begin position="539"/>
        <end position="642"/>
    </location>
</feature>
<dbReference type="GO" id="GO:0007508">
    <property type="term" value="P:larval heart development"/>
    <property type="evidence" value="ECO:0007669"/>
    <property type="project" value="TreeGrafter"/>
</dbReference>
<evidence type="ECO:0000259" key="2">
    <source>
        <dbReference type="SMART" id="SM00409"/>
    </source>
</evidence>
<dbReference type="EMBL" id="CARXXK010000004">
    <property type="protein sequence ID" value="CAI6366610.1"/>
    <property type="molecule type" value="Genomic_DNA"/>
</dbReference>
<dbReference type="AlphaFoldDB" id="A0AAV0XE35"/>
<dbReference type="Gene3D" id="2.60.40.10">
    <property type="entry name" value="Immunoglobulins"/>
    <property type="match status" value="1"/>
</dbReference>
<name>A0AAV0XE35_9HEMI</name>
<keyword evidence="1" id="KW-0472">Membrane</keyword>
<keyword evidence="1" id="KW-1133">Transmembrane helix</keyword>
<feature type="domain" description="Immunoglobulin" evidence="2">
    <location>
        <begin position="338"/>
        <end position="408"/>
    </location>
</feature>
<dbReference type="InterPro" id="IPR013783">
    <property type="entry name" value="Ig-like_fold"/>
</dbReference>
<dbReference type="InterPro" id="IPR003599">
    <property type="entry name" value="Ig_sub"/>
</dbReference>
<proteinExistence type="predicted"/>
<keyword evidence="4" id="KW-1185">Reference proteome</keyword>
<feature type="domain" description="Immunoglobulin" evidence="2">
    <location>
        <begin position="650"/>
        <end position="749"/>
    </location>
</feature>
<dbReference type="GO" id="GO:0031012">
    <property type="term" value="C:extracellular matrix"/>
    <property type="evidence" value="ECO:0007669"/>
    <property type="project" value="TreeGrafter"/>
</dbReference>
<organism evidence="3 4">
    <name type="scientific">Macrosiphum euphorbiae</name>
    <name type="common">potato aphid</name>
    <dbReference type="NCBI Taxonomy" id="13131"/>
    <lineage>
        <taxon>Eukaryota</taxon>
        <taxon>Metazoa</taxon>
        <taxon>Ecdysozoa</taxon>
        <taxon>Arthropoda</taxon>
        <taxon>Hexapoda</taxon>
        <taxon>Insecta</taxon>
        <taxon>Pterygota</taxon>
        <taxon>Neoptera</taxon>
        <taxon>Paraneoptera</taxon>
        <taxon>Hemiptera</taxon>
        <taxon>Sternorrhyncha</taxon>
        <taxon>Aphidomorpha</taxon>
        <taxon>Aphidoidea</taxon>
        <taxon>Aphididae</taxon>
        <taxon>Macrosiphini</taxon>
        <taxon>Macrosiphum</taxon>
    </lineage>
</organism>
<evidence type="ECO:0000256" key="1">
    <source>
        <dbReference type="SAM" id="Phobius"/>
    </source>
</evidence>
<reference evidence="3 4" key="1">
    <citation type="submission" date="2023-01" db="EMBL/GenBank/DDBJ databases">
        <authorList>
            <person name="Whitehead M."/>
        </authorList>
    </citation>
    <scope>NUCLEOTIDE SEQUENCE [LARGE SCALE GENOMIC DNA]</scope>
</reference>
<dbReference type="SMART" id="SM00409">
    <property type="entry name" value="IG"/>
    <property type="match status" value="3"/>
</dbReference>
<dbReference type="InterPro" id="IPR036179">
    <property type="entry name" value="Ig-like_dom_sf"/>
</dbReference>
<dbReference type="GO" id="GO:0061343">
    <property type="term" value="P:cell adhesion involved in heart morphogenesis"/>
    <property type="evidence" value="ECO:0007669"/>
    <property type="project" value="TreeGrafter"/>
</dbReference>
<feature type="transmembrane region" description="Helical" evidence="1">
    <location>
        <begin position="756"/>
        <end position="781"/>
    </location>
</feature>
<dbReference type="PANTHER" id="PTHR33395:SF22">
    <property type="entry name" value="REVERSE TRANSCRIPTASE DOMAIN-CONTAINING PROTEIN"/>
    <property type="match status" value="1"/>
</dbReference>
<dbReference type="SUPFAM" id="SSF48726">
    <property type="entry name" value="Immunoglobulin"/>
    <property type="match status" value="2"/>
</dbReference>